<feature type="domain" description="C2H2-type" evidence="16">
    <location>
        <begin position="40"/>
        <end position="67"/>
    </location>
</feature>
<protein>
    <recommendedName>
        <fullName evidence="13">Regulatory protein MIG1</fullName>
    </recommendedName>
</protein>
<evidence type="ECO:0000256" key="9">
    <source>
        <dbReference type="ARBA" id="ARBA00023163"/>
    </source>
</evidence>
<feature type="region of interest" description="Disordered" evidence="15">
    <location>
        <begin position="230"/>
        <end position="255"/>
    </location>
</feature>
<feature type="domain" description="C2H2-type" evidence="16">
    <location>
        <begin position="68"/>
        <end position="97"/>
    </location>
</feature>
<evidence type="ECO:0000256" key="7">
    <source>
        <dbReference type="ARBA" id="ARBA00023015"/>
    </source>
</evidence>
<dbReference type="PROSITE" id="PS00028">
    <property type="entry name" value="ZINC_FINGER_C2H2_1"/>
    <property type="match status" value="2"/>
</dbReference>
<evidence type="ECO:0000256" key="3">
    <source>
        <dbReference type="ARBA" id="ARBA00022723"/>
    </source>
</evidence>
<keyword evidence="6" id="KW-0862">Zinc</keyword>
<feature type="compositionally biased region" description="Low complexity" evidence="15">
    <location>
        <begin position="107"/>
        <end position="153"/>
    </location>
</feature>
<dbReference type="Proteomes" id="UP000769528">
    <property type="component" value="Unassembled WGS sequence"/>
</dbReference>
<reference evidence="17" key="1">
    <citation type="journal article" date="2021" name="Open Biol.">
        <title>Shared evolutionary footprints suggest mitochondrial oxidative damage underlies multiple complex I losses in fungi.</title>
        <authorList>
            <person name="Schikora-Tamarit M.A."/>
            <person name="Marcet-Houben M."/>
            <person name="Nosek J."/>
            <person name="Gabaldon T."/>
        </authorList>
    </citation>
    <scope>NUCLEOTIDE SEQUENCE</scope>
    <source>
        <strain evidence="17">CBS6341</strain>
    </source>
</reference>
<feature type="compositionally biased region" description="Polar residues" evidence="15">
    <location>
        <begin position="230"/>
        <end position="239"/>
    </location>
</feature>
<proteinExistence type="inferred from homology"/>
<evidence type="ECO:0000313" key="18">
    <source>
        <dbReference type="Proteomes" id="UP000769528"/>
    </source>
</evidence>
<feature type="compositionally biased region" description="Polar residues" evidence="15">
    <location>
        <begin position="173"/>
        <end position="185"/>
    </location>
</feature>
<name>A0A9P8PFB2_9ASCO</name>
<comment type="similarity">
    <text evidence="11">Belongs to the creA/MIG C2H2-type zinc-finger protein family.</text>
</comment>
<dbReference type="SMART" id="SM00355">
    <property type="entry name" value="ZnF_C2H2"/>
    <property type="match status" value="2"/>
</dbReference>
<keyword evidence="18" id="KW-1185">Reference proteome</keyword>
<comment type="function">
    <text evidence="12">Involved in glucose repression of glucose metabolism genes.</text>
</comment>
<evidence type="ECO:0000256" key="14">
    <source>
        <dbReference type="PROSITE-ProRule" id="PRU00042"/>
    </source>
</evidence>
<sequence length="428" mass="47485">MESDSQTIENKPQSPTSSPSVKPRKGAVSKGDKPELPRPYKCPICGKAFHRLEHQTRHIRTHTGEKPHSCTFPGCMKKFSRSDELTRHLRIHNNPNSRRKPYNLKKNNSNSNIGDINANSDNNSNNTNTNQINGNGIDYNNNSNNNNSKGVISDNQSHSLPNSPPKPGIFRNSPPSSNSTGLQNTMSNSSFDINILAKAAALELEKEENLQSVKSLPSLSLYFNNDQQFSVSHSNEKPQSSTASSSLSHIHTQPTKSHNFLSSLSSLQRMTPLHQSSSETLNESKSNVSLSSLNQNLDTDYFLNHDRYKKSRPNSPNPSSPSLSKSNSFVSLHSALNTSFSMTPFSKSKFGIAKTPDDTPLQTPSVSPKLSARSEAELPPIRSLSLNFPLDLSNQQHQQQQQQHQQQSYNSSSNTLRGFNLDQNHEQK</sequence>
<dbReference type="EMBL" id="JAEUBF010001298">
    <property type="protein sequence ID" value="KAH3670856.1"/>
    <property type="molecule type" value="Genomic_DNA"/>
</dbReference>
<reference evidence="17" key="2">
    <citation type="submission" date="2021-01" db="EMBL/GenBank/DDBJ databases">
        <authorList>
            <person name="Schikora-Tamarit M.A."/>
        </authorList>
    </citation>
    <scope>NUCLEOTIDE SEQUENCE</scope>
    <source>
        <strain evidence="17">CBS6341</strain>
    </source>
</reference>
<dbReference type="PANTHER" id="PTHR47428:SF1">
    <property type="entry name" value="REGULATORY PROTEIN MIG1-RELATED"/>
    <property type="match status" value="1"/>
</dbReference>
<evidence type="ECO:0000256" key="8">
    <source>
        <dbReference type="ARBA" id="ARBA00023125"/>
    </source>
</evidence>
<gene>
    <name evidence="17" type="ORF">WICMUC_004825</name>
</gene>
<evidence type="ECO:0000256" key="2">
    <source>
        <dbReference type="ARBA" id="ARBA00022491"/>
    </source>
</evidence>
<feature type="region of interest" description="Disordered" evidence="15">
    <location>
        <begin position="307"/>
        <end position="327"/>
    </location>
</feature>
<dbReference type="PANTHER" id="PTHR47428">
    <property type="entry name" value="REGULATORY PROTEIN MIG1-RELATED"/>
    <property type="match status" value="1"/>
</dbReference>
<feature type="region of interest" description="Disordered" evidence="15">
    <location>
        <begin position="88"/>
        <end position="185"/>
    </location>
</feature>
<accession>A0A9P8PFB2</accession>
<keyword evidence="10" id="KW-0539">Nucleus</keyword>
<evidence type="ECO:0000256" key="11">
    <source>
        <dbReference type="ARBA" id="ARBA00038023"/>
    </source>
</evidence>
<dbReference type="Pfam" id="PF00096">
    <property type="entry name" value="zf-C2H2"/>
    <property type="match status" value="2"/>
</dbReference>
<dbReference type="Gene3D" id="3.30.160.60">
    <property type="entry name" value="Classic Zinc Finger"/>
    <property type="match status" value="2"/>
</dbReference>
<dbReference type="GO" id="GO:0000978">
    <property type="term" value="F:RNA polymerase II cis-regulatory region sequence-specific DNA binding"/>
    <property type="evidence" value="ECO:0007669"/>
    <property type="project" value="TreeGrafter"/>
</dbReference>
<feature type="compositionally biased region" description="Polar residues" evidence="15">
    <location>
        <begin position="408"/>
        <end position="417"/>
    </location>
</feature>
<feature type="compositionally biased region" description="Low complexity" evidence="15">
    <location>
        <begin position="395"/>
        <end position="407"/>
    </location>
</feature>
<keyword evidence="7" id="KW-0805">Transcription regulation</keyword>
<keyword evidence="3" id="KW-0479">Metal-binding</keyword>
<dbReference type="InterPro" id="IPR013087">
    <property type="entry name" value="Znf_C2H2_type"/>
</dbReference>
<evidence type="ECO:0000256" key="12">
    <source>
        <dbReference type="ARBA" id="ARBA00056233"/>
    </source>
</evidence>
<dbReference type="FunFam" id="3.30.160.60:FF:000152">
    <property type="entry name" value="DNA-binding protein creA"/>
    <property type="match status" value="1"/>
</dbReference>
<evidence type="ECO:0000256" key="10">
    <source>
        <dbReference type="ARBA" id="ARBA00023242"/>
    </source>
</evidence>
<dbReference type="SUPFAM" id="SSF57667">
    <property type="entry name" value="beta-beta-alpha zinc fingers"/>
    <property type="match status" value="1"/>
</dbReference>
<evidence type="ECO:0000313" key="17">
    <source>
        <dbReference type="EMBL" id="KAH3670856.1"/>
    </source>
</evidence>
<dbReference type="InterPro" id="IPR051007">
    <property type="entry name" value="creA/MIG_C2H2-ZnF"/>
</dbReference>
<feature type="compositionally biased region" description="Polar residues" evidence="15">
    <location>
        <begin position="1"/>
        <end position="20"/>
    </location>
</feature>
<dbReference type="OrthoDB" id="654211at2759"/>
<dbReference type="GO" id="GO:0008270">
    <property type="term" value="F:zinc ion binding"/>
    <property type="evidence" value="ECO:0007669"/>
    <property type="project" value="UniProtKB-KW"/>
</dbReference>
<evidence type="ECO:0000256" key="4">
    <source>
        <dbReference type="ARBA" id="ARBA00022737"/>
    </source>
</evidence>
<feature type="region of interest" description="Disordered" evidence="15">
    <location>
        <begin position="1"/>
        <end position="40"/>
    </location>
</feature>
<feature type="region of interest" description="Disordered" evidence="15">
    <location>
        <begin position="351"/>
        <end position="377"/>
    </location>
</feature>
<evidence type="ECO:0000256" key="5">
    <source>
        <dbReference type="ARBA" id="ARBA00022771"/>
    </source>
</evidence>
<evidence type="ECO:0000256" key="15">
    <source>
        <dbReference type="SAM" id="MobiDB-lite"/>
    </source>
</evidence>
<dbReference type="InterPro" id="IPR036236">
    <property type="entry name" value="Znf_C2H2_sf"/>
</dbReference>
<comment type="caution">
    <text evidence="17">The sequence shown here is derived from an EMBL/GenBank/DDBJ whole genome shotgun (WGS) entry which is preliminary data.</text>
</comment>
<dbReference type="GO" id="GO:0005737">
    <property type="term" value="C:cytoplasm"/>
    <property type="evidence" value="ECO:0007669"/>
    <property type="project" value="TreeGrafter"/>
</dbReference>
<dbReference type="AlphaFoldDB" id="A0A9P8PFB2"/>
<evidence type="ECO:0000256" key="1">
    <source>
        <dbReference type="ARBA" id="ARBA00004123"/>
    </source>
</evidence>
<keyword evidence="9" id="KW-0804">Transcription</keyword>
<evidence type="ECO:0000256" key="6">
    <source>
        <dbReference type="ARBA" id="ARBA00022833"/>
    </source>
</evidence>
<organism evidence="17 18">
    <name type="scientific">Wickerhamomyces mucosus</name>
    <dbReference type="NCBI Taxonomy" id="1378264"/>
    <lineage>
        <taxon>Eukaryota</taxon>
        <taxon>Fungi</taxon>
        <taxon>Dikarya</taxon>
        <taxon>Ascomycota</taxon>
        <taxon>Saccharomycotina</taxon>
        <taxon>Saccharomycetes</taxon>
        <taxon>Phaffomycetales</taxon>
        <taxon>Wickerhamomycetaceae</taxon>
        <taxon>Wickerhamomyces</taxon>
    </lineage>
</organism>
<feature type="region of interest" description="Disordered" evidence="15">
    <location>
        <begin position="389"/>
        <end position="428"/>
    </location>
</feature>
<dbReference type="GO" id="GO:0005634">
    <property type="term" value="C:nucleus"/>
    <property type="evidence" value="ECO:0007669"/>
    <property type="project" value="UniProtKB-SubCell"/>
</dbReference>
<keyword evidence="8" id="KW-0238">DNA-binding</keyword>
<keyword evidence="2" id="KW-0678">Repressor</keyword>
<keyword evidence="4" id="KW-0677">Repeat</keyword>
<dbReference type="FunFam" id="3.30.160.60:FF:000089">
    <property type="entry name" value="DNA-binding protein creA"/>
    <property type="match status" value="1"/>
</dbReference>
<dbReference type="GO" id="GO:0000433">
    <property type="term" value="P:carbon catabolite repression of transcription from RNA polymerase II promoter by glucose"/>
    <property type="evidence" value="ECO:0007669"/>
    <property type="project" value="TreeGrafter"/>
</dbReference>
<evidence type="ECO:0000256" key="13">
    <source>
        <dbReference type="ARBA" id="ARBA00068528"/>
    </source>
</evidence>
<keyword evidence="5 14" id="KW-0863">Zinc-finger</keyword>
<dbReference type="PROSITE" id="PS50157">
    <property type="entry name" value="ZINC_FINGER_C2H2_2"/>
    <property type="match status" value="2"/>
</dbReference>
<comment type="subcellular location">
    <subcellularLocation>
        <location evidence="1">Nucleus</location>
    </subcellularLocation>
</comment>
<evidence type="ECO:0000259" key="16">
    <source>
        <dbReference type="PROSITE" id="PS50157"/>
    </source>
</evidence>